<geneLocation type="plasmid" evidence="2 4">
    <name>pNMAG02</name>
</geneLocation>
<dbReference type="HOGENOM" id="CLU_1987682_0_0_2"/>
<sequence length="125" mass="12561">MSTGDPRTRIGSILAVQTFVGGVLFFAITMLSTPIGAGVVFSAVGIFALGSTGLYYSCISTVVADDDIGAASAAGQLAATTGGLITPPVFGYLIDTVGYDAGWMLLGVLLLIAAGLVTVVIIVDE</sequence>
<name>D3T1Q3_NATMM</name>
<evidence type="ECO:0000313" key="3">
    <source>
        <dbReference type="EMBL" id="ELY26544.1"/>
    </source>
</evidence>
<dbReference type="eggNOG" id="arCOG00130">
    <property type="taxonomic scope" value="Archaea"/>
</dbReference>
<dbReference type="EMBL" id="AOHS01000051">
    <property type="protein sequence ID" value="ELY26544.1"/>
    <property type="molecule type" value="Genomic_DNA"/>
</dbReference>
<dbReference type="InterPro" id="IPR036259">
    <property type="entry name" value="MFS_trans_sf"/>
</dbReference>
<reference evidence="3 5" key="3">
    <citation type="journal article" date="2014" name="PLoS Genet.">
        <title>Phylogenetically driven sequencing of extremely halophilic archaea reveals strategies for static and dynamic osmo-response.</title>
        <authorList>
            <person name="Becker E.A."/>
            <person name="Seitzer P.M."/>
            <person name="Tritt A."/>
            <person name="Larsen D."/>
            <person name="Krusor M."/>
            <person name="Yao A.I."/>
            <person name="Wu D."/>
            <person name="Madern D."/>
            <person name="Eisen J.A."/>
            <person name="Darling A.E."/>
            <person name="Facciotti M.T."/>
        </authorList>
    </citation>
    <scope>NUCLEOTIDE SEQUENCE [LARGE SCALE GENOMIC DNA]</scope>
    <source>
        <strain evidence="5">ATCC 43099 / DSM 3394 / CCM 3739 / CIP 104546 / IAM 13178 / JCM 8861 / NBRC 102185 / NCIMB 2190 / MS3</strain>
        <strain evidence="3">MS-3</strain>
    </source>
</reference>
<dbReference type="PaxDb" id="547559-Nmag_3976"/>
<dbReference type="EMBL" id="CP001934">
    <property type="protein sequence ID" value="ADD07512.1"/>
    <property type="molecule type" value="Genomic_DNA"/>
</dbReference>
<dbReference type="PATRIC" id="fig|547559.17.peg.3012"/>
<organism evidence="2 4">
    <name type="scientific">Natrialba magadii (strain ATCC 43099 / DSM 3394 / CCM 3739 / CIP 104546 / IAM 13178 / JCM 8861 / NBRC 102185 / NCIMB 2190 / MS3)</name>
    <name type="common">Natronobacterium magadii</name>
    <dbReference type="NCBI Taxonomy" id="547559"/>
    <lineage>
        <taxon>Archaea</taxon>
        <taxon>Methanobacteriati</taxon>
        <taxon>Methanobacteriota</taxon>
        <taxon>Stenosarchaea group</taxon>
        <taxon>Halobacteria</taxon>
        <taxon>Halobacteriales</taxon>
        <taxon>Natrialbaceae</taxon>
        <taxon>Natrialba</taxon>
    </lineage>
</organism>
<dbReference type="Gene3D" id="1.20.1250.20">
    <property type="entry name" value="MFS general substrate transporter like domains"/>
    <property type="match status" value="1"/>
</dbReference>
<feature type="transmembrane region" description="Helical" evidence="1">
    <location>
        <begin position="68"/>
        <end position="90"/>
    </location>
</feature>
<dbReference type="SUPFAM" id="SSF103473">
    <property type="entry name" value="MFS general substrate transporter"/>
    <property type="match status" value="1"/>
</dbReference>
<dbReference type="Proteomes" id="UP000011543">
    <property type="component" value="Unassembled WGS sequence"/>
</dbReference>
<keyword evidence="1" id="KW-1133">Transmembrane helix</keyword>
<reference evidence="2 4" key="2">
    <citation type="journal article" date="2012" name="BMC Genomics">
        <title>A comparative genomics perspective on the genetic content of the alkaliphilic haloarchaeon Natrialba magadii ATCC 43099T.</title>
        <authorList>
            <person name="Siddaramappa S."/>
            <person name="Challacombe J.F."/>
            <person name="Decastro R.E."/>
            <person name="Pfeiffer F."/>
            <person name="Sastre D.E."/>
            <person name="Gimenez M.I."/>
            <person name="Paggi R.A."/>
            <person name="Detter J.C."/>
            <person name="Davenport K.W."/>
            <person name="Goodwin L.A."/>
            <person name="Kyrpides N."/>
            <person name="Tapia R."/>
            <person name="Pitluck S."/>
            <person name="Lucas S."/>
            <person name="Woyke T."/>
            <person name="Maupin-Furlow J.A."/>
        </authorList>
    </citation>
    <scope>NUCLEOTIDE SEQUENCE [LARGE SCALE GENOMIC DNA]</scope>
    <source>
        <strain evidence="2">ATCC 43099</strain>
        <strain evidence="4">ATCC 43099 / DSM 3394 / CCM 3739 / CIP 104546 / IAM 13178 / JCM 8861 / NBRC 102185 / NCIMB 2190 / MS3</strain>
    </source>
</reference>
<reference evidence="2" key="4">
    <citation type="submission" date="2016-09" db="EMBL/GenBank/DDBJ databases">
        <authorList>
            <person name="Pfeiffer F."/>
        </authorList>
    </citation>
    <scope>NUCLEOTIDE SEQUENCE</scope>
    <source>
        <strain evidence="2">ATCC 43099</strain>
        <plasmid evidence="2">pNMAG02</plasmid>
    </source>
</reference>
<feature type="transmembrane region" description="Helical" evidence="1">
    <location>
        <begin position="12"/>
        <end position="31"/>
    </location>
</feature>
<feature type="transmembrane region" description="Helical" evidence="1">
    <location>
        <begin position="102"/>
        <end position="123"/>
    </location>
</feature>
<protein>
    <submittedName>
        <fullName evidence="2">Major facilitator superfamily transporter</fullName>
    </submittedName>
</protein>
<keyword evidence="2" id="KW-0614">Plasmid</keyword>
<dbReference type="Proteomes" id="UP000001879">
    <property type="component" value="Plasmid pNMAG02"/>
</dbReference>
<evidence type="ECO:0000313" key="2">
    <source>
        <dbReference type="EMBL" id="ADD07512.1"/>
    </source>
</evidence>
<evidence type="ECO:0000313" key="4">
    <source>
        <dbReference type="Proteomes" id="UP000001879"/>
    </source>
</evidence>
<dbReference type="GeneID" id="8828710"/>
<keyword evidence="1" id="KW-0472">Membrane</keyword>
<accession>D3T1Q3</accession>
<gene>
    <name evidence="2" type="ordered locus">Nmag_3976</name>
    <name evidence="3" type="ORF">C500_15315</name>
</gene>
<reference evidence="4" key="1">
    <citation type="submission" date="2010-02" db="EMBL/GenBank/DDBJ databases">
        <title>Complete sequence of plasmid 2 of Natrialba magadii ATCC 43099.</title>
        <authorList>
            <consortium name="US DOE Joint Genome Institute"/>
            <person name="Lucas S."/>
            <person name="Copeland A."/>
            <person name="Lapidus A."/>
            <person name="Cheng J.-F."/>
            <person name="Bruce D."/>
            <person name="Goodwin L."/>
            <person name="Pitluck S."/>
            <person name="Davenport K."/>
            <person name="Saunders E."/>
            <person name="Detter J.C."/>
            <person name="Han C."/>
            <person name="Tapia R."/>
            <person name="Land M."/>
            <person name="Hauser L."/>
            <person name="Kyrpides N."/>
            <person name="Mikhailova N."/>
            <person name="De Castro R.E."/>
            <person name="Maupin-Furlow J.A."/>
            <person name="Woyke T."/>
        </authorList>
    </citation>
    <scope>NUCLEOTIDE SEQUENCE [LARGE SCALE GENOMIC DNA]</scope>
    <source>
        <strain evidence="4">ATCC 43099 / DSM 3394 / CCM 3739 / CIP 104546 / IAM 13178 / JCM 8861 / NBRC 102185 / NCIMB 2190 / MS3</strain>
        <plasmid evidence="4">pNMAG02</plasmid>
    </source>
</reference>
<proteinExistence type="predicted"/>
<dbReference type="KEGG" id="nmg:Nmag_3976"/>
<keyword evidence="4" id="KW-1185">Reference proteome</keyword>
<feature type="transmembrane region" description="Helical" evidence="1">
    <location>
        <begin position="37"/>
        <end position="56"/>
    </location>
</feature>
<dbReference type="RefSeq" id="WP_004216284.1">
    <property type="nucleotide sequence ID" value="NC_013924.1"/>
</dbReference>
<evidence type="ECO:0000313" key="5">
    <source>
        <dbReference type="Proteomes" id="UP000011543"/>
    </source>
</evidence>
<dbReference type="OrthoDB" id="306263at2157"/>
<dbReference type="AlphaFoldDB" id="D3T1Q3"/>
<keyword evidence="1" id="KW-0812">Transmembrane</keyword>
<evidence type="ECO:0000256" key="1">
    <source>
        <dbReference type="SAM" id="Phobius"/>
    </source>
</evidence>